<keyword evidence="1" id="KW-0614">Plasmid</keyword>
<dbReference type="KEGG" id="mamm:ABNF92_19520"/>
<protein>
    <submittedName>
        <fullName evidence="1">Uncharacterized protein</fullName>
    </submittedName>
</protein>
<proteinExistence type="predicted"/>
<evidence type="ECO:0000313" key="1">
    <source>
        <dbReference type="EMBL" id="XBQ21598.1"/>
    </source>
</evidence>
<dbReference type="AlphaFoldDB" id="A0AAU7MT83"/>
<name>A0AAU7MT83_9GAMM</name>
<dbReference type="EMBL" id="CP157803">
    <property type="protein sequence ID" value="XBQ21598.1"/>
    <property type="molecule type" value="Genomic_DNA"/>
</dbReference>
<reference evidence="1" key="1">
    <citation type="submission" date="2024-05" db="EMBL/GenBank/DDBJ databases">
        <title>Draft Genome Sequences of Flagellimonas sp. MMG031 and Marinobacter sp. MMG032 Isolated from the dinoflagellate Symbiodinium pilosum.</title>
        <authorList>
            <person name="Shikuma N.J."/>
            <person name="Farrell M.V."/>
        </authorList>
    </citation>
    <scope>NUCLEOTIDE SEQUENCE</scope>
    <source>
        <strain evidence="1">MMG032</strain>
        <plasmid evidence="1">unnaned</plasmid>
    </source>
</reference>
<gene>
    <name evidence="1" type="ORF">ABNF92_19520</name>
</gene>
<accession>A0AAU7MT83</accession>
<geneLocation type="plasmid" evidence="1">
    <name>unnaned</name>
</geneLocation>
<sequence length="114" mass="13033">MEFRRRHNTYYSTLSAYASMDPVGIVTSSEIVISQWLGTADRELIRRLPNVSPVLLDIESWRTMILEPYNRLGPGVYIVGAKIEDEGVVAVMERRKPMLRVVQPDNDRLGRGRS</sequence>
<dbReference type="RefSeq" id="WP_226538208.1">
    <property type="nucleotide sequence ID" value="NZ_CP157803.1"/>
</dbReference>
<organism evidence="1">
    <name type="scientific">Marinobacter sp. MMG032</name>
    <dbReference type="NCBI Taxonomy" id="3158548"/>
    <lineage>
        <taxon>Bacteria</taxon>
        <taxon>Pseudomonadati</taxon>
        <taxon>Pseudomonadota</taxon>
        <taxon>Gammaproteobacteria</taxon>
        <taxon>Pseudomonadales</taxon>
        <taxon>Marinobacteraceae</taxon>
        <taxon>Marinobacter</taxon>
    </lineage>
</organism>